<evidence type="ECO:0000313" key="2">
    <source>
        <dbReference type="EMBL" id="KFZ36992.1"/>
    </source>
</evidence>
<dbReference type="STRING" id="1515746.HR45_13180"/>
<dbReference type="InterPro" id="IPR004182">
    <property type="entry name" value="GRAM"/>
</dbReference>
<dbReference type="InterPro" id="IPR011993">
    <property type="entry name" value="PH-like_dom_sf"/>
</dbReference>
<reference evidence="2 3" key="1">
    <citation type="submission" date="2014-06" db="EMBL/GenBank/DDBJ databases">
        <title>Shewanella sp. YQH10.</title>
        <authorList>
            <person name="Liu Y."/>
            <person name="Zeng R."/>
        </authorList>
    </citation>
    <scope>NUCLEOTIDE SEQUENCE [LARGE SCALE GENOMIC DNA]</scope>
    <source>
        <strain evidence="2 3">YQH10</strain>
    </source>
</reference>
<dbReference type="Pfam" id="PF02893">
    <property type="entry name" value="GRAM"/>
    <property type="match status" value="1"/>
</dbReference>
<gene>
    <name evidence="2" type="ORF">HR45_13180</name>
</gene>
<name>A0A094JCM8_9GAMM</name>
<feature type="domain" description="GRAM" evidence="1">
    <location>
        <begin position="3"/>
        <end position="63"/>
    </location>
</feature>
<accession>A0A094JCM8</accession>
<comment type="caution">
    <text evidence="2">The sequence shown here is derived from an EMBL/GenBank/DDBJ whole genome shotgun (WGS) entry which is preliminary data.</text>
</comment>
<keyword evidence="3" id="KW-1185">Reference proteome</keyword>
<dbReference type="Gene3D" id="2.30.29.30">
    <property type="entry name" value="Pleckstrin-homology domain (PH domain)/Phosphotyrosine-binding domain (PTB)"/>
    <property type="match status" value="1"/>
</dbReference>
<organism evidence="2 3">
    <name type="scientific">Shewanella mangrovi</name>
    <dbReference type="NCBI Taxonomy" id="1515746"/>
    <lineage>
        <taxon>Bacteria</taxon>
        <taxon>Pseudomonadati</taxon>
        <taxon>Pseudomonadota</taxon>
        <taxon>Gammaproteobacteria</taxon>
        <taxon>Alteromonadales</taxon>
        <taxon>Shewanellaceae</taxon>
        <taxon>Shewanella</taxon>
    </lineage>
</organism>
<dbReference type="Proteomes" id="UP000029264">
    <property type="component" value="Unassembled WGS sequence"/>
</dbReference>
<dbReference type="AlphaFoldDB" id="A0A094JCM8"/>
<evidence type="ECO:0000313" key="3">
    <source>
        <dbReference type="Proteomes" id="UP000029264"/>
    </source>
</evidence>
<protein>
    <recommendedName>
        <fullName evidence="1">GRAM domain-containing protein</fullName>
    </recommendedName>
</protein>
<dbReference type="OrthoDB" id="837929at2"/>
<proteinExistence type="predicted"/>
<dbReference type="EMBL" id="JPEO01000010">
    <property type="protein sequence ID" value="KFZ36992.1"/>
    <property type="molecule type" value="Genomic_DNA"/>
</dbReference>
<dbReference type="eggNOG" id="ENOG50334Q6">
    <property type="taxonomic scope" value="Bacteria"/>
</dbReference>
<sequence>MNMELRDGEKIVKEGPANLQRGIEAVGGKLFLTTQRLVFTSHKFNVQTGSTNIEVKNIQSCQPRWTKFLGVIPLIPNSLAVLATDGKEYCFVLYGREKWAAEIEAQKNA</sequence>
<evidence type="ECO:0000259" key="1">
    <source>
        <dbReference type="Pfam" id="PF02893"/>
    </source>
</evidence>